<protein>
    <submittedName>
        <fullName evidence="1">Uncharacterized protein</fullName>
    </submittedName>
</protein>
<organism evidence="1 2">
    <name type="scientific">Diphasiastrum complanatum</name>
    <name type="common">Issler's clubmoss</name>
    <name type="synonym">Lycopodium complanatum</name>
    <dbReference type="NCBI Taxonomy" id="34168"/>
    <lineage>
        <taxon>Eukaryota</taxon>
        <taxon>Viridiplantae</taxon>
        <taxon>Streptophyta</taxon>
        <taxon>Embryophyta</taxon>
        <taxon>Tracheophyta</taxon>
        <taxon>Lycopodiopsida</taxon>
        <taxon>Lycopodiales</taxon>
        <taxon>Lycopodiaceae</taxon>
        <taxon>Lycopodioideae</taxon>
        <taxon>Diphasiastrum</taxon>
    </lineage>
</organism>
<reference evidence="2" key="1">
    <citation type="journal article" date="2024" name="Proc. Natl. Acad. Sci. U.S.A.">
        <title>Extraordinary preservation of gene collinearity over three hundred million years revealed in homosporous lycophytes.</title>
        <authorList>
            <person name="Li C."/>
            <person name="Wickell D."/>
            <person name="Kuo L.Y."/>
            <person name="Chen X."/>
            <person name="Nie B."/>
            <person name="Liao X."/>
            <person name="Peng D."/>
            <person name="Ji J."/>
            <person name="Jenkins J."/>
            <person name="Williams M."/>
            <person name="Shu S."/>
            <person name="Plott C."/>
            <person name="Barry K."/>
            <person name="Rajasekar S."/>
            <person name="Grimwood J."/>
            <person name="Han X."/>
            <person name="Sun S."/>
            <person name="Hou Z."/>
            <person name="He W."/>
            <person name="Dai G."/>
            <person name="Sun C."/>
            <person name="Schmutz J."/>
            <person name="Leebens-Mack J.H."/>
            <person name="Li F.W."/>
            <person name="Wang L."/>
        </authorList>
    </citation>
    <scope>NUCLEOTIDE SEQUENCE [LARGE SCALE GENOMIC DNA]</scope>
    <source>
        <strain evidence="2">cv. PW_Plant_1</strain>
    </source>
</reference>
<proteinExistence type="predicted"/>
<evidence type="ECO:0000313" key="2">
    <source>
        <dbReference type="Proteomes" id="UP001162992"/>
    </source>
</evidence>
<gene>
    <name evidence="1" type="ORF">O6H91_10G004600</name>
</gene>
<dbReference type="Proteomes" id="UP001162992">
    <property type="component" value="Chromosome 10"/>
</dbReference>
<dbReference type="EMBL" id="CM055101">
    <property type="protein sequence ID" value="KAJ7540185.1"/>
    <property type="molecule type" value="Genomic_DNA"/>
</dbReference>
<comment type="caution">
    <text evidence="1">The sequence shown here is derived from an EMBL/GenBank/DDBJ whole genome shotgun (WGS) entry which is preliminary data.</text>
</comment>
<keyword evidence="2" id="KW-1185">Reference proteome</keyword>
<sequence>MVYGEQEKLMAEELLRFLEHGASDPHHSFLTQTLNLAPSIAQPFIPALALAATRNPSSIDILLSSVASHPDTLTALSYSALDYTQISKEVLEAEKALDSSKSTAQSQRKDGLAANTYEDEEEDAVADECIAFEESSRKERVKLALSSLRLRVANTYLGVPLGQSSMATLVHESLNDSTIWNTTCCIQELLILLPICISCCPTLFSAEQLVEGLITSVFGGPLLVAIFVNNPRLSKDGAFHLAQFIKTHLENSEIVVKNAQPDAALFQSDVTKANLTGSTPGGHQQQHDNALQDRFLAEILLEKAASTLITLCQHASSLASTCRQALVDKCILAQIALLITVNFLHDELEFLSNLLFSTQEPSQWISQFFGGTQQMFVSLPTMPAAGSKLDIICKAHKPSQITCGPKEKDQLLQLVREALLADARSVMHEKGWCDRLHAHLRLFSVLVRVGDLQPFNEEVEFWLKAICGTYDLSVAAAPCGKPKFASKCTMQLAVSFLCLVPGLSGPPTRALYSACVSRLLQFMPSEVLDSSSATEFAVWLAVQLFLRCFAEIAAFIRETLGFHVTVHNALMRDLADAALATGAFSEVSRLASAVVALRPTTLMPKNTTHHSLALKCVEQMIQSGKFTRCGVDISGIISHFIEIAEEPILLVLTQLVQTYSELSMPVVAGKGSSQTFRMQPLSKNVLLAAITTASSLSWKSKLSDGCSKKSQNSLDKTEAPSAEEHLSQVYCATKNNQSAKSMSIPAVMLTSYFILARENLARYLGVDGGFGIGMAEKEEDGWWQDLLACVPWRTLASYMEENWDAYENLLPQWLGLAYAMLPERFLVTALLQDIEDTVETSDFAGFPFTEDFDWAGPLEDSRLKVHDDGILHNKDEALNKLMSTLDEDDIHNKIPTLHFSYERIEAACRNAIHQPLATFCVLEMMCDRLSLVTEITKNFSEVNEKAWRLETAMVKHLVPSLLDPLCLRSLQDYFCYWWNKLPTIATEYLIPSFLDSVSCTTELVDQGEGSFQEKLRNLHKNNYEIHRVMSLQLSGLIQDPLLSLSCNVKVFRTPLLSILLDILMEILTISRRVCQAAASEGAKDGGIRREEVVAALAVQDSAVCQILLEACLPNDLLQDDKRCGALLEARTMICSAISSLMHSCPLLLKILHFQGYELELIPMMVEGVPVMVQCLEFVKELLQQSQQRRQVFAIVLIANIIKKHPALPQSNLMAEKVVAHVTYIRSNVAGAVEFLQQVLDAMAQIAIVYPTLTTEVVKLLQSCEQAGGPLTRHGAARDTRLHSAAVNAFRRIVQNKLPVCA</sequence>
<name>A0ACC2CDZ0_DIPCM</name>
<evidence type="ECO:0000313" key="1">
    <source>
        <dbReference type="EMBL" id="KAJ7540185.1"/>
    </source>
</evidence>
<accession>A0ACC2CDZ0</accession>